<dbReference type="AlphaFoldDB" id="A0A0L6TVA1"/>
<sequence length="377" mass="43293">MSIILSDLFIITKSLYKLKLVAGSDGINTPINWVQFTEDIETTNFFRGGELIITTGMSSKSDNWLFDFVTNLIKQKTCGLIINTGHYIFSDSISMEVINLCDQNHFPLFIMPWKIHLSDIMQDYNHRIFMQSNQEDRTTRAFQQLLFHPDNLETSIDTLNSLGYETTSSYRIIVAKNLGNPSIVSTYLSKAAKKYNLFKTEDHIILIVQDASEKTITDALISINKYCFLNSGHRASFGIGDIANSLFTLNMSYERALFALKAAQQQQLDQLCFNDLGMFKVFFSVRDKTLLEAIYHERLGVLENYDLTSHTNLTEILRLYLDNDGSIQAVADASFTHRNTINYRMKKIRQLLKINITSMDEKFDLYTAFLIRDFLAL</sequence>
<dbReference type="STRING" id="52689.AKG39_18930"/>
<dbReference type="PANTHER" id="PTHR33744">
    <property type="entry name" value="CARBOHYDRATE DIACID REGULATOR"/>
    <property type="match status" value="1"/>
</dbReference>
<comment type="similarity">
    <text evidence="1">Belongs to the CdaR family.</text>
</comment>
<reference evidence="6" key="1">
    <citation type="submission" date="2015-07" db="EMBL/GenBank/DDBJ databases">
        <title>Draft genome sequence of Acetobacterium bakii DSM 8293, a potential psychrophilic chemical producer through syngas fermentation.</title>
        <authorList>
            <person name="Song Y."/>
            <person name="Hwang S."/>
            <person name="Cho B.-K."/>
        </authorList>
    </citation>
    <scope>NUCLEOTIDE SEQUENCE [LARGE SCALE GENOMIC DNA]</scope>
    <source>
        <strain evidence="6">DSM 8239</strain>
    </source>
</reference>
<dbReference type="InterPro" id="IPR025736">
    <property type="entry name" value="PucR_C-HTH_dom"/>
</dbReference>
<dbReference type="EMBL" id="LGYO01000077">
    <property type="protein sequence ID" value="KNZ40201.1"/>
    <property type="molecule type" value="Genomic_DNA"/>
</dbReference>
<feature type="domain" description="Purine catabolism PurC-like" evidence="2">
    <location>
        <begin position="14"/>
        <end position="128"/>
    </location>
</feature>
<dbReference type="Gene3D" id="1.10.10.2840">
    <property type="entry name" value="PucR C-terminal helix-turn-helix domain"/>
    <property type="match status" value="1"/>
</dbReference>
<evidence type="ECO:0000256" key="1">
    <source>
        <dbReference type="ARBA" id="ARBA00006754"/>
    </source>
</evidence>
<evidence type="ECO:0000259" key="3">
    <source>
        <dbReference type="Pfam" id="PF13556"/>
    </source>
</evidence>
<dbReference type="PANTHER" id="PTHR33744:SF1">
    <property type="entry name" value="DNA-BINDING TRANSCRIPTIONAL ACTIVATOR ADER"/>
    <property type="match status" value="1"/>
</dbReference>
<dbReference type="RefSeq" id="WP_050741968.1">
    <property type="nucleotide sequence ID" value="NZ_LGYO01000077.1"/>
</dbReference>
<organism evidence="5 6">
    <name type="scientific">Acetobacterium bakii</name>
    <dbReference type="NCBI Taxonomy" id="52689"/>
    <lineage>
        <taxon>Bacteria</taxon>
        <taxon>Bacillati</taxon>
        <taxon>Bacillota</taxon>
        <taxon>Clostridia</taxon>
        <taxon>Eubacteriales</taxon>
        <taxon>Eubacteriaceae</taxon>
        <taxon>Acetobacterium</taxon>
    </lineage>
</organism>
<dbReference type="InterPro" id="IPR051448">
    <property type="entry name" value="CdaR-like_regulators"/>
</dbReference>
<dbReference type="InterPro" id="IPR041522">
    <property type="entry name" value="CdaR_GGDEF"/>
</dbReference>
<keyword evidence="6" id="KW-1185">Reference proteome</keyword>
<name>A0A0L6TVA1_9FIRM</name>
<evidence type="ECO:0000259" key="4">
    <source>
        <dbReference type="Pfam" id="PF17853"/>
    </source>
</evidence>
<dbReference type="Proteomes" id="UP000036873">
    <property type="component" value="Unassembled WGS sequence"/>
</dbReference>
<evidence type="ECO:0000313" key="5">
    <source>
        <dbReference type="EMBL" id="KNZ40201.1"/>
    </source>
</evidence>
<accession>A0A0L6TVA1</accession>
<dbReference type="InterPro" id="IPR042070">
    <property type="entry name" value="PucR_C-HTH_sf"/>
</dbReference>
<proteinExistence type="inferred from homology"/>
<feature type="domain" description="PucR C-terminal helix-turn-helix" evidence="3">
    <location>
        <begin position="313"/>
        <end position="371"/>
    </location>
</feature>
<dbReference type="OrthoDB" id="143422at2"/>
<dbReference type="InterPro" id="IPR012914">
    <property type="entry name" value="PucR_dom"/>
</dbReference>
<dbReference type="Pfam" id="PF07905">
    <property type="entry name" value="PucR"/>
    <property type="match status" value="1"/>
</dbReference>
<evidence type="ECO:0000259" key="2">
    <source>
        <dbReference type="Pfam" id="PF07905"/>
    </source>
</evidence>
<evidence type="ECO:0000313" key="6">
    <source>
        <dbReference type="Proteomes" id="UP000036873"/>
    </source>
</evidence>
<feature type="domain" description="CdaR GGDEF-like" evidence="4">
    <location>
        <begin position="157"/>
        <end position="261"/>
    </location>
</feature>
<evidence type="ECO:0008006" key="7">
    <source>
        <dbReference type="Google" id="ProtNLM"/>
    </source>
</evidence>
<dbReference type="Pfam" id="PF13556">
    <property type="entry name" value="HTH_30"/>
    <property type="match status" value="1"/>
</dbReference>
<gene>
    <name evidence="5" type="ORF">AKG39_18930</name>
</gene>
<comment type="caution">
    <text evidence="5">The sequence shown here is derived from an EMBL/GenBank/DDBJ whole genome shotgun (WGS) entry which is preliminary data.</text>
</comment>
<dbReference type="Pfam" id="PF17853">
    <property type="entry name" value="GGDEF_2"/>
    <property type="match status" value="1"/>
</dbReference>
<protein>
    <recommendedName>
        <fullName evidence="7">PucR family transcriptional regulator</fullName>
    </recommendedName>
</protein>